<feature type="domain" description="Protein kinase" evidence="2">
    <location>
        <begin position="1"/>
        <end position="188"/>
    </location>
</feature>
<dbReference type="EMBL" id="KV928595">
    <property type="protein sequence ID" value="PIO33536.1"/>
    <property type="molecule type" value="Genomic_DNA"/>
</dbReference>
<name>A0A2G9S073_AQUCT</name>
<dbReference type="SMART" id="SM00220">
    <property type="entry name" value="S_TKc"/>
    <property type="match status" value="1"/>
</dbReference>
<keyword evidence="1" id="KW-0812">Transmembrane</keyword>
<dbReference type="InterPro" id="IPR000719">
    <property type="entry name" value="Prot_kinase_dom"/>
</dbReference>
<dbReference type="InterPro" id="IPR011009">
    <property type="entry name" value="Kinase-like_dom_sf"/>
</dbReference>
<dbReference type="Proteomes" id="UP000228934">
    <property type="component" value="Unassembled WGS sequence"/>
</dbReference>
<dbReference type="PROSITE" id="PS50011">
    <property type="entry name" value="PROTEIN_KINASE_DOM"/>
    <property type="match status" value="1"/>
</dbReference>
<dbReference type="GO" id="GO:0005524">
    <property type="term" value="F:ATP binding"/>
    <property type="evidence" value="ECO:0007669"/>
    <property type="project" value="InterPro"/>
</dbReference>
<protein>
    <recommendedName>
        <fullName evidence="2">Protein kinase domain-containing protein</fullName>
    </recommendedName>
</protein>
<accession>A0A2G9S073</accession>
<dbReference type="PANTHER" id="PTHR24359">
    <property type="entry name" value="SERINE/THREONINE-PROTEIN KINASE SBK1"/>
    <property type="match status" value="1"/>
</dbReference>
<evidence type="ECO:0000256" key="1">
    <source>
        <dbReference type="SAM" id="Phobius"/>
    </source>
</evidence>
<feature type="transmembrane region" description="Helical" evidence="1">
    <location>
        <begin position="164"/>
        <end position="187"/>
    </location>
</feature>
<dbReference type="SUPFAM" id="SSF56112">
    <property type="entry name" value="Protein kinase-like (PK-like)"/>
    <property type="match status" value="1"/>
</dbReference>
<evidence type="ECO:0000259" key="2">
    <source>
        <dbReference type="PROSITE" id="PS50011"/>
    </source>
</evidence>
<dbReference type="PROSITE" id="PS00108">
    <property type="entry name" value="PROTEIN_KINASE_ST"/>
    <property type="match status" value="1"/>
</dbReference>
<keyword evidence="4" id="KW-1185">Reference proteome</keyword>
<keyword evidence="1" id="KW-0472">Membrane</keyword>
<proteinExistence type="predicted"/>
<sequence>MLHIRTPRRVRAVWGLGVGVLTLTQVQSMNRVGRSSWTKNWLLQREQFRHMPLLRENNPDDFRNFLTMTDPVGIPEDVVKRCAVQISNALQFIVEKGLVHLDVKPDNVLVFDQECHSIKLSDFGLAKVTGTVIRSKCGSKPYRAPEMYGIAPPDGLAVDGSLDVWAFGVTIYVLLMGCFHGMLEIVLI</sequence>
<dbReference type="AlphaFoldDB" id="A0A2G9S073"/>
<dbReference type="InterPro" id="IPR008271">
    <property type="entry name" value="Ser/Thr_kinase_AS"/>
</dbReference>
<keyword evidence="1" id="KW-1133">Transmembrane helix</keyword>
<gene>
    <name evidence="3" type="ORF">AB205_0009350</name>
</gene>
<evidence type="ECO:0000313" key="3">
    <source>
        <dbReference type="EMBL" id="PIO33536.1"/>
    </source>
</evidence>
<dbReference type="PANTHER" id="PTHR24359:SF1">
    <property type="entry name" value="INHIBITOR OF NUCLEAR FACTOR KAPPA-B KINASE EPSILON SUBUNIT HOMOLOG 1-RELATED"/>
    <property type="match status" value="1"/>
</dbReference>
<dbReference type="Gene3D" id="1.10.510.10">
    <property type="entry name" value="Transferase(Phosphotransferase) domain 1"/>
    <property type="match status" value="1"/>
</dbReference>
<dbReference type="GO" id="GO:0004674">
    <property type="term" value="F:protein serine/threonine kinase activity"/>
    <property type="evidence" value="ECO:0007669"/>
    <property type="project" value="TreeGrafter"/>
</dbReference>
<organism evidence="3 4">
    <name type="scientific">Aquarana catesbeiana</name>
    <name type="common">American bullfrog</name>
    <name type="synonym">Rana catesbeiana</name>
    <dbReference type="NCBI Taxonomy" id="8400"/>
    <lineage>
        <taxon>Eukaryota</taxon>
        <taxon>Metazoa</taxon>
        <taxon>Chordata</taxon>
        <taxon>Craniata</taxon>
        <taxon>Vertebrata</taxon>
        <taxon>Euteleostomi</taxon>
        <taxon>Amphibia</taxon>
        <taxon>Batrachia</taxon>
        <taxon>Anura</taxon>
        <taxon>Neobatrachia</taxon>
        <taxon>Ranoidea</taxon>
        <taxon>Ranidae</taxon>
        <taxon>Aquarana</taxon>
    </lineage>
</organism>
<evidence type="ECO:0000313" key="4">
    <source>
        <dbReference type="Proteomes" id="UP000228934"/>
    </source>
</evidence>
<dbReference type="Pfam" id="PF00069">
    <property type="entry name" value="Pkinase"/>
    <property type="match status" value="1"/>
</dbReference>
<dbReference type="OrthoDB" id="6513151at2759"/>
<reference evidence="4" key="1">
    <citation type="journal article" date="2017" name="Nat. Commun.">
        <title>The North American bullfrog draft genome provides insight into hormonal regulation of long noncoding RNA.</title>
        <authorList>
            <person name="Hammond S.A."/>
            <person name="Warren R.L."/>
            <person name="Vandervalk B.P."/>
            <person name="Kucuk E."/>
            <person name="Khan H."/>
            <person name="Gibb E.A."/>
            <person name="Pandoh P."/>
            <person name="Kirk H."/>
            <person name="Zhao Y."/>
            <person name="Jones M."/>
            <person name="Mungall A.J."/>
            <person name="Coope R."/>
            <person name="Pleasance S."/>
            <person name="Moore R.A."/>
            <person name="Holt R.A."/>
            <person name="Round J.M."/>
            <person name="Ohora S."/>
            <person name="Walle B.V."/>
            <person name="Veldhoen N."/>
            <person name="Helbing C.C."/>
            <person name="Birol I."/>
        </authorList>
    </citation>
    <scope>NUCLEOTIDE SEQUENCE [LARGE SCALE GENOMIC DNA]</scope>
</reference>